<evidence type="ECO:0000259" key="1">
    <source>
        <dbReference type="Pfam" id="PF00078"/>
    </source>
</evidence>
<organism evidence="2 3">
    <name type="scientific">Lepisosteus oculatus</name>
    <name type="common">Spotted gar</name>
    <dbReference type="NCBI Taxonomy" id="7918"/>
    <lineage>
        <taxon>Eukaryota</taxon>
        <taxon>Metazoa</taxon>
        <taxon>Chordata</taxon>
        <taxon>Craniata</taxon>
        <taxon>Vertebrata</taxon>
        <taxon>Euteleostomi</taxon>
        <taxon>Actinopterygii</taxon>
        <taxon>Neopterygii</taxon>
        <taxon>Holostei</taxon>
        <taxon>Semionotiformes</taxon>
        <taxon>Lepisosteidae</taxon>
        <taxon>Lepisosteus</taxon>
    </lineage>
</organism>
<dbReference type="GeneTree" id="ENSGT00940000175863"/>
<name>W5NED8_LEPOC</name>
<dbReference type="InParanoid" id="W5NED8"/>
<dbReference type="InterPro" id="IPR000477">
    <property type="entry name" value="RT_dom"/>
</dbReference>
<feature type="domain" description="Reverse transcriptase" evidence="1">
    <location>
        <begin position="139"/>
        <end position="225"/>
    </location>
</feature>
<accession>W5NED8</accession>
<dbReference type="EMBL" id="AHAT01006062">
    <property type="status" value="NOT_ANNOTATED_CDS"/>
    <property type="molecule type" value="Genomic_DNA"/>
</dbReference>
<evidence type="ECO:0000313" key="2">
    <source>
        <dbReference type="Ensembl" id="ENSLOCP00000018997.1"/>
    </source>
</evidence>
<dbReference type="SUPFAM" id="SSF56672">
    <property type="entry name" value="DNA/RNA polymerases"/>
    <property type="match status" value="1"/>
</dbReference>
<dbReference type="AlphaFoldDB" id="W5NED8"/>
<sequence>MEEVGPLPGATVRKDQKKMNFEGIQRKDGVITKDAKGMVREATSFYRECFKEVPILEENVDRVLDRLQMKITEESKIALERELSSEEVKEALFNLSKKKVPGLDGIPKEFYETFWPLIKGGGRLGTTMRTGVLSLLYKKGDKTCLENWRPIQLLTTDYKILAKILCSRLREVLSDIIKDDQTCGVKGRTLLWNLYLIKDTISLVEDRNLPLILTSLDQEKAFDRVS</sequence>
<dbReference type="Pfam" id="PF00078">
    <property type="entry name" value="RVT_1"/>
    <property type="match status" value="1"/>
</dbReference>
<keyword evidence="3" id="KW-1185">Reference proteome</keyword>
<evidence type="ECO:0000313" key="3">
    <source>
        <dbReference type="Proteomes" id="UP000018468"/>
    </source>
</evidence>
<reference evidence="2" key="2">
    <citation type="submission" date="2025-08" db="UniProtKB">
        <authorList>
            <consortium name="Ensembl"/>
        </authorList>
    </citation>
    <scope>IDENTIFICATION</scope>
</reference>
<dbReference type="PANTHER" id="PTHR31635:SF196">
    <property type="entry name" value="REVERSE TRANSCRIPTASE DOMAIN-CONTAINING PROTEIN-RELATED"/>
    <property type="match status" value="1"/>
</dbReference>
<dbReference type="InterPro" id="IPR043502">
    <property type="entry name" value="DNA/RNA_pol_sf"/>
</dbReference>
<dbReference type="eggNOG" id="KOG1075">
    <property type="taxonomic scope" value="Eukaryota"/>
</dbReference>
<dbReference type="Ensembl" id="ENSLOCT00000019029.1">
    <property type="protein sequence ID" value="ENSLOCP00000018997.1"/>
    <property type="gene ID" value="ENSLOCG00000015436.1"/>
</dbReference>
<proteinExistence type="predicted"/>
<dbReference type="HOGENOM" id="CLU_000680_27_6_1"/>
<dbReference type="Proteomes" id="UP000018468">
    <property type="component" value="Linkage group LG1"/>
</dbReference>
<reference evidence="3" key="1">
    <citation type="submission" date="2011-12" db="EMBL/GenBank/DDBJ databases">
        <title>The Draft Genome of Lepisosteus oculatus.</title>
        <authorList>
            <consortium name="The Broad Institute Genome Assembly &amp; Analysis Group"/>
            <consortium name="Computational R&amp;D Group"/>
            <consortium name="and Sequencing Platform"/>
            <person name="Di Palma F."/>
            <person name="Alfoldi J."/>
            <person name="Johnson J."/>
            <person name="Berlin A."/>
            <person name="Gnerre S."/>
            <person name="Jaffe D."/>
            <person name="MacCallum I."/>
            <person name="Young S."/>
            <person name="Walker B.J."/>
            <person name="Lander E.S."/>
            <person name="Lindblad-Toh K."/>
        </authorList>
    </citation>
    <scope>NUCLEOTIDE SEQUENCE [LARGE SCALE GENOMIC DNA]</scope>
</reference>
<dbReference type="OMA" id="LVCKIDI"/>
<reference evidence="2" key="3">
    <citation type="submission" date="2025-09" db="UniProtKB">
        <authorList>
            <consortium name="Ensembl"/>
        </authorList>
    </citation>
    <scope>IDENTIFICATION</scope>
</reference>
<dbReference type="STRING" id="7918.ENSLOCP00000018997"/>
<dbReference type="PANTHER" id="PTHR31635">
    <property type="entry name" value="REVERSE TRANSCRIPTASE DOMAIN-CONTAINING PROTEIN-RELATED"/>
    <property type="match status" value="1"/>
</dbReference>
<protein>
    <recommendedName>
        <fullName evidence="1">Reverse transcriptase domain-containing protein</fullName>
    </recommendedName>
</protein>